<dbReference type="FunFam" id="2.40.10.10:FF:000001">
    <property type="entry name" value="Periplasmic serine protease DegS"/>
    <property type="match status" value="1"/>
</dbReference>
<keyword evidence="2 6" id="KW-0645">Protease</keyword>
<evidence type="ECO:0000256" key="2">
    <source>
        <dbReference type="ARBA" id="ARBA00022670"/>
    </source>
</evidence>
<dbReference type="GO" id="GO:0006508">
    <property type="term" value="P:proteolysis"/>
    <property type="evidence" value="ECO:0007669"/>
    <property type="project" value="UniProtKB-KW"/>
</dbReference>
<sequence length="441" mass="46060">MRARARATGVPSRPGTRARTRRDGRARATGGQRPRRDGSSVVDADEEFDDDGSRARAIDRRRAMGAIASCAMTTTRAARAVPAPEMASARGLSALEERFVDVFREASASAVNVVDLTILNASGTQSAFAGSIVAEGNGTGVVWDDEGHVVSNYHVISSVLATIPKGRKTSSVAQVTIQAKDGSNRTFPAALVGASKEKDLVVLKVDAPRDLLRPVKRASEEVRVGSAVLAIGNPFGFDHTLTTGVVSGLNRTIQSQVGSLITGAIQTDAAINPGNSGGPLLNSSGQLIGINTAIFTPNGSSAGVGFAIPIDIVNNVVPQLIKNGEAVFPSLEIKFGDISMLRDLQLPVGSGALVQGFTNNDSPAAKAGILATRRALAGLVPGDCIIEVDGQPCAVAADVIRAVERRAVGDVVDVVVLRRERAGDERPKRQTFNVTLVHARE</sequence>
<dbReference type="InterPro" id="IPR043504">
    <property type="entry name" value="Peptidase_S1_PA_chymotrypsin"/>
</dbReference>
<proteinExistence type="inferred from homology"/>
<feature type="region of interest" description="Disordered" evidence="5">
    <location>
        <begin position="1"/>
        <end position="50"/>
    </location>
</feature>
<comment type="similarity">
    <text evidence="1">Belongs to the peptidase S1C family.</text>
</comment>
<evidence type="ECO:0000256" key="1">
    <source>
        <dbReference type="ARBA" id="ARBA00010541"/>
    </source>
</evidence>
<name>A0A1Y5IIE8_OSTTA</name>
<dbReference type="Proteomes" id="UP000195557">
    <property type="component" value="Unassembled WGS sequence"/>
</dbReference>
<dbReference type="SUPFAM" id="SSF50494">
    <property type="entry name" value="Trypsin-like serine proteases"/>
    <property type="match status" value="1"/>
</dbReference>
<dbReference type="PANTHER" id="PTHR43343:SF3">
    <property type="entry name" value="PROTEASE DO-LIKE 8, CHLOROPLASTIC"/>
    <property type="match status" value="1"/>
</dbReference>
<evidence type="ECO:0000313" key="6">
    <source>
        <dbReference type="EMBL" id="OUS47944.1"/>
    </source>
</evidence>
<gene>
    <name evidence="6" type="ORF">BE221DRAFT_190275</name>
</gene>
<dbReference type="Pfam" id="PF13365">
    <property type="entry name" value="Trypsin_2"/>
    <property type="match status" value="1"/>
</dbReference>
<dbReference type="Gene3D" id="2.30.42.10">
    <property type="match status" value="1"/>
</dbReference>
<dbReference type="InterPro" id="IPR001940">
    <property type="entry name" value="Peptidase_S1C"/>
</dbReference>
<dbReference type="EMBL" id="KZ155776">
    <property type="protein sequence ID" value="OUS47944.1"/>
    <property type="molecule type" value="Genomic_DNA"/>
</dbReference>
<keyword evidence="4" id="KW-0720">Serine protease</keyword>
<protein>
    <submittedName>
        <fullName evidence="6">Serine protease</fullName>
    </submittedName>
</protein>
<dbReference type="Gene3D" id="2.40.10.10">
    <property type="entry name" value="Trypsin-like serine proteases"/>
    <property type="match status" value="2"/>
</dbReference>
<dbReference type="eggNOG" id="KOG1320">
    <property type="taxonomic scope" value="Eukaryota"/>
</dbReference>
<accession>A0A1Y5IIE8</accession>
<dbReference type="PRINTS" id="PR00834">
    <property type="entry name" value="PROTEASES2C"/>
</dbReference>
<dbReference type="PANTHER" id="PTHR43343">
    <property type="entry name" value="PEPTIDASE S12"/>
    <property type="match status" value="1"/>
</dbReference>
<dbReference type="InterPro" id="IPR051201">
    <property type="entry name" value="Chloro_Bact_Ser_Proteases"/>
</dbReference>
<dbReference type="InterPro" id="IPR036034">
    <property type="entry name" value="PDZ_sf"/>
</dbReference>
<evidence type="ECO:0000256" key="5">
    <source>
        <dbReference type="SAM" id="MobiDB-lite"/>
    </source>
</evidence>
<evidence type="ECO:0000256" key="4">
    <source>
        <dbReference type="ARBA" id="ARBA00022825"/>
    </source>
</evidence>
<dbReference type="AlphaFoldDB" id="A0A1Y5IIE8"/>
<evidence type="ECO:0000256" key="3">
    <source>
        <dbReference type="ARBA" id="ARBA00022801"/>
    </source>
</evidence>
<dbReference type="SUPFAM" id="SSF50156">
    <property type="entry name" value="PDZ domain-like"/>
    <property type="match status" value="1"/>
</dbReference>
<keyword evidence="3" id="KW-0378">Hydrolase</keyword>
<reference evidence="6" key="1">
    <citation type="submission" date="2017-04" db="EMBL/GenBank/DDBJ databases">
        <title>Population genomics of picophytoplankton unveils novel chromosome hypervariability.</title>
        <authorList>
            <consortium name="DOE Joint Genome Institute"/>
            <person name="Blanc-Mathieu R."/>
            <person name="Krasovec M."/>
            <person name="Hebrard M."/>
            <person name="Yau S."/>
            <person name="Desgranges E."/>
            <person name="Martin J."/>
            <person name="Schackwitz W."/>
            <person name="Kuo A."/>
            <person name="Salin G."/>
            <person name="Donnadieu C."/>
            <person name="Desdevises Y."/>
            <person name="Sanchez-Ferandin S."/>
            <person name="Moreau H."/>
            <person name="Rivals E."/>
            <person name="Grigoriev I.V."/>
            <person name="Grimsley N."/>
            <person name="Eyre-Walker A."/>
            <person name="Piganeau G."/>
        </authorList>
    </citation>
    <scope>NUCLEOTIDE SEQUENCE [LARGE SCALE GENOMIC DNA]</scope>
    <source>
        <strain evidence="6">RCC 1115</strain>
    </source>
</reference>
<dbReference type="GO" id="GO:0004252">
    <property type="term" value="F:serine-type endopeptidase activity"/>
    <property type="evidence" value="ECO:0007669"/>
    <property type="project" value="InterPro"/>
</dbReference>
<dbReference type="InterPro" id="IPR009003">
    <property type="entry name" value="Peptidase_S1_PA"/>
</dbReference>
<organism evidence="6">
    <name type="scientific">Ostreococcus tauri</name>
    <name type="common">Marine green alga</name>
    <dbReference type="NCBI Taxonomy" id="70448"/>
    <lineage>
        <taxon>Eukaryota</taxon>
        <taxon>Viridiplantae</taxon>
        <taxon>Chlorophyta</taxon>
        <taxon>Mamiellophyceae</taxon>
        <taxon>Mamiellales</taxon>
        <taxon>Bathycoccaceae</taxon>
        <taxon>Ostreococcus</taxon>
    </lineage>
</organism>